<protein>
    <recommendedName>
        <fullName evidence="3">Tetracyclin repressor-like C-terminal domain-containing protein</fullName>
    </recommendedName>
</protein>
<evidence type="ECO:0000259" key="3">
    <source>
        <dbReference type="Pfam" id="PF16925"/>
    </source>
</evidence>
<evidence type="ECO:0000256" key="1">
    <source>
        <dbReference type="ARBA" id="ARBA00023015"/>
    </source>
</evidence>
<dbReference type="InterPro" id="IPR011075">
    <property type="entry name" value="TetR_C"/>
</dbReference>
<organism evidence="4 5">
    <name type="scientific">Gordonia lacunae</name>
    <dbReference type="NCBI Taxonomy" id="417102"/>
    <lineage>
        <taxon>Bacteria</taxon>
        <taxon>Bacillati</taxon>
        <taxon>Actinomycetota</taxon>
        <taxon>Actinomycetes</taxon>
        <taxon>Mycobacteriales</taxon>
        <taxon>Gordoniaceae</taxon>
        <taxon>Gordonia</taxon>
    </lineage>
</organism>
<dbReference type="SUPFAM" id="SSF48498">
    <property type="entry name" value="Tetracyclin repressor-like, C-terminal domain"/>
    <property type="match status" value="1"/>
</dbReference>
<accession>A0A243Q447</accession>
<dbReference type="STRING" id="417102.CA982_23440"/>
<dbReference type="RefSeq" id="WP_086537543.1">
    <property type="nucleotide sequence ID" value="NZ_NGFO01000040.1"/>
</dbReference>
<gene>
    <name evidence="4" type="ORF">CA982_23440</name>
</gene>
<keyword evidence="5" id="KW-1185">Reference proteome</keyword>
<evidence type="ECO:0000313" key="4">
    <source>
        <dbReference type="EMBL" id="OUC76133.1"/>
    </source>
</evidence>
<reference evidence="4 5" key="1">
    <citation type="submission" date="2017-05" db="EMBL/GenBank/DDBJ databases">
        <title>Biotechnological potential of actinobacteria isolated from South African environments.</title>
        <authorList>
            <person name="Le Roes-Hill M."/>
            <person name="Prins A."/>
            <person name="Durrell K.A."/>
        </authorList>
    </citation>
    <scope>NUCLEOTIDE SEQUENCE [LARGE SCALE GENOMIC DNA]</scope>
    <source>
        <strain evidence="4">BS2</strain>
    </source>
</reference>
<dbReference type="AlphaFoldDB" id="A0A243Q447"/>
<comment type="caution">
    <text evidence="4">The sequence shown here is derived from an EMBL/GenBank/DDBJ whole genome shotgun (WGS) entry which is preliminary data.</text>
</comment>
<dbReference type="Pfam" id="PF16925">
    <property type="entry name" value="TetR_C_13"/>
    <property type="match status" value="1"/>
</dbReference>
<proteinExistence type="predicted"/>
<keyword evidence="1" id="KW-0805">Transcription regulation</keyword>
<dbReference type="Gene3D" id="1.10.357.10">
    <property type="entry name" value="Tetracycline Repressor, domain 2"/>
    <property type="match status" value="1"/>
</dbReference>
<feature type="domain" description="Tetracyclin repressor-like C-terminal" evidence="3">
    <location>
        <begin position="5"/>
        <end position="90"/>
    </location>
</feature>
<evidence type="ECO:0000256" key="2">
    <source>
        <dbReference type="ARBA" id="ARBA00023163"/>
    </source>
</evidence>
<dbReference type="EMBL" id="NGFO01000040">
    <property type="protein sequence ID" value="OUC76133.1"/>
    <property type="molecule type" value="Genomic_DNA"/>
</dbReference>
<dbReference type="Proteomes" id="UP000194632">
    <property type="component" value="Unassembled WGS sequence"/>
</dbReference>
<evidence type="ECO:0000313" key="5">
    <source>
        <dbReference type="Proteomes" id="UP000194632"/>
    </source>
</evidence>
<name>A0A243Q447_9ACTN</name>
<sequence>MTFNEVCLQAVNKDAPARMCLIALTSPTASHHTAQATRQATRARDVTRARVRAAIERGIGAGTLPDSTDVDALTATFDAYLLRALTQSGQEASTAPSI</sequence>
<dbReference type="InterPro" id="IPR036271">
    <property type="entry name" value="Tet_transcr_reg_TetR-rel_C_sf"/>
</dbReference>
<keyword evidence="2" id="KW-0804">Transcription</keyword>